<comment type="subcellular location">
    <subcellularLocation>
        <location evidence="1">Membrane</location>
    </subcellularLocation>
</comment>
<dbReference type="GO" id="GO:0016020">
    <property type="term" value="C:membrane"/>
    <property type="evidence" value="ECO:0007669"/>
    <property type="project" value="UniProtKB-SubCell"/>
</dbReference>
<keyword evidence="4 6" id="KW-0472">Membrane</keyword>
<dbReference type="Proteomes" id="UP000518266">
    <property type="component" value="Unassembled WGS sequence"/>
</dbReference>
<evidence type="ECO:0000256" key="4">
    <source>
        <dbReference type="ARBA" id="ARBA00023136"/>
    </source>
</evidence>
<feature type="compositionally biased region" description="Basic and acidic residues" evidence="5">
    <location>
        <begin position="25"/>
        <end position="35"/>
    </location>
</feature>
<sequence length="417" mass="44922">MELQNLSNGNYHDAAAPVEGGIPPEEEKFLPHKSDGSSPQFTDFEGKTSFGMSVFNLSNAIMGSGVLGLSYAMSNTGIVFFLGAQKSKMRAKAEQERAKLPKITSLFRQAAKVDVDSNVTADRPLATPPGPRPSAPSPGRQPSSPLQPSQLVVPRASRQVTLELESNPFIFAGQQEVSCASEASSDIGIAKAAQPASRAPTDPSSPVTAEPASRASRFETGQQEVSCAPSEASSDIAKVAQPASRAPTVTAAPTHPRDTLASDNSVTEYPTDRGKFPVDLEDDDVKRMCVYDTWKNNLTIDAQISSEFKREDTIITDIQNAEFYSIIMDTTQDISKVDQLSQVFRYVTIANDENGNPTEVKINESFLGFHAVTDQTAAAFGNTPLSAQGWPAYTEETMPDTMGIKTRRRPIIAVPLC</sequence>
<evidence type="ECO:0000259" key="7">
    <source>
        <dbReference type="Pfam" id="PF01490"/>
    </source>
</evidence>
<gene>
    <name evidence="8" type="ORF">F7725_000084</name>
</gene>
<reference evidence="8 9" key="1">
    <citation type="submission" date="2020-03" db="EMBL/GenBank/DDBJ databases">
        <title>Dissostichus mawsoni Genome sequencing and assembly.</title>
        <authorList>
            <person name="Park H."/>
        </authorList>
    </citation>
    <scope>NUCLEOTIDE SEQUENCE [LARGE SCALE GENOMIC DNA]</scope>
    <source>
        <strain evidence="8">DM0001</strain>
        <tissue evidence="8">Muscle</tissue>
    </source>
</reference>
<feature type="transmembrane region" description="Helical" evidence="6">
    <location>
        <begin position="60"/>
        <end position="82"/>
    </location>
</feature>
<dbReference type="AlphaFoldDB" id="A0A7J5ZFQ1"/>
<dbReference type="PANTHER" id="PTHR45749">
    <property type="match status" value="1"/>
</dbReference>
<comment type="caution">
    <text evidence="8">The sequence shown here is derived from an EMBL/GenBank/DDBJ whole genome shotgun (WGS) entry which is preliminary data.</text>
</comment>
<dbReference type="EMBL" id="JAAKFY010000002">
    <property type="protein sequence ID" value="KAF3859829.1"/>
    <property type="molecule type" value="Genomic_DNA"/>
</dbReference>
<feature type="domain" description="Amino acid transporter transmembrane" evidence="7">
    <location>
        <begin position="47"/>
        <end position="82"/>
    </location>
</feature>
<name>A0A7J5ZFQ1_DISMA</name>
<evidence type="ECO:0000313" key="9">
    <source>
        <dbReference type="Proteomes" id="UP000518266"/>
    </source>
</evidence>
<evidence type="ECO:0000256" key="1">
    <source>
        <dbReference type="ARBA" id="ARBA00004370"/>
    </source>
</evidence>
<keyword evidence="3 6" id="KW-1133">Transmembrane helix</keyword>
<evidence type="ECO:0000256" key="6">
    <source>
        <dbReference type="SAM" id="Phobius"/>
    </source>
</evidence>
<feature type="region of interest" description="Disordered" evidence="5">
    <location>
        <begin position="190"/>
        <end position="275"/>
    </location>
</feature>
<evidence type="ECO:0000256" key="3">
    <source>
        <dbReference type="ARBA" id="ARBA00022989"/>
    </source>
</evidence>
<organism evidence="8 9">
    <name type="scientific">Dissostichus mawsoni</name>
    <name type="common">Antarctic cod</name>
    <dbReference type="NCBI Taxonomy" id="36200"/>
    <lineage>
        <taxon>Eukaryota</taxon>
        <taxon>Metazoa</taxon>
        <taxon>Chordata</taxon>
        <taxon>Craniata</taxon>
        <taxon>Vertebrata</taxon>
        <taxon>Euteleostomi</taxon>
        <taxon>Actinopterygii</taxon>
        <taxon>Neopterygii</taxon>
        <taxon>Teleostei</taxon>
        <taxon>Neoteleostei</taxon>
        <taxon>Acanthomorphata</taxon>
        <taxon>Eupercaria</taxon>
        <taxon>Perciformes</taxon>
        <taxon>Notothenioidei</taxon>
        <taxon>Nototheniidae</taxon>
        <taxon>Dissostichus</taxon>
    </lineage>
</organism>
<accession>A0A7J5ZFQ1</accession>
<dbReference type="OrthoDB" id="1750591at2759"/>
<feature type="region of interest" description="Disordered" evidence="5">
    <location>
        <begin position="117"/>
        <end position="153"/>
    </location>
</feature>
<proteinExistence type="predicted"/>
<dbReference type="InterPro" id="IPR013057">
    <property type="entry name" value="AA_transpt_TM"/>
</dbReference>
<feature type="region of interest" description="Disordered" evidence="5">
    <location>
        <begin position="1"/>
        <end position="38"/>
    </location>
</feature>
<feature type="compositionally biased region" description="Polar residues" evidence="5">
    <location>
        <begin position="1"/>
        <end position="10"/>
    </location>
</feature>
<feature type="compositionally biased region" description="Pro residues" evidence="5">
    <location>
        <begin position="126"/>
        <end position="136"/>
    </location>
</feature>
<evidence type="ECO:0000256" key="5">
    <source>
        <dbReference type="SAM" id="MobiDB-lite"/>
    </source>
</evidence>
<keyword evidence="2 6" id="KW-0812">Transmembrane</keyword>
<evidence type="ECO:0000313" key="8">
    <source>
        <dbReference type="EMBL" id="KAF3859829.1"/>
    </source>
</evidence>
<dbReference type="PANTHER" id="PTHR45749:SF21">
    <property type="entry name" value="DUF4371 DOMAIN-CONTAINING PROTEIN"/>
    <property type="match status" value="1"/>
</dbReference>
<dbReference type="Pfam" id="PF01490">
    <property type="entry name" value="Aa_trans"/>
    <property type="match status" value="1"/>
</dbReference>
<protein>
    <recommendedName>
        <fullName evidence="7">Amino acid transporter transmembrane domain-containing protein</fullName>
    </recommendedName>
</protein>
<evidence type="ECO:0000256" key="2">
    <source>
        <dbReference type="ARBA" id="ARBA00022692"/>
    </source>
</evidence>
<keyword evidence="9" id="KW-1185">Reference proteome</keyword>